<proteinExistence type="predicted"/>
<dbReference type="PROSITE" id="PS00287">
    <property type="entry name" value="CYSTATIN"/>
    <property type="match status" value="1"/>
</dbReference>
<feature type="signal peptide" evidence="3">
    <location>
        <begin position="1"/>
        <end position="26"/>
    </location>
</feature>
<dbReference type="InterPro" id="IPR018073">
    <property type="entry name" value="Prot_inh_cystat_CS"/>
</dbReference>
<dbReference type="EMBL" id="JACGCM010001069">
    <property type="protein sequence ID" value="KAF6161923.1"/>
    <property type="molecule type" value="Genomic_DNA"/>
</dbReference>
<accession>A0A7J7N465</accession>
<evidence type="ECO:0000256" key="1">
    <source>
        <dbReference type="ARBA" id="ARBA00022690"/>
    </source>
</evidence>
<comment type="caution">
    <text evidence="5">The sequence shown here is derived from an EMBL/GenBank/DDBJ whole genome shotgun (WGS) entry which is preliminary data.</text>
</comment>
<evidence type="ECO:0000313" key="5">
    <source>
        <dbReference type="EMBL" id="KAF6161923.1"/>
    </source>
</evidence>
<dbReference type="Pfam" id="PF16845">
    <property type="entry name" value="SQAPI"/>
    <property type="match status" value="1"/>
</dbReference>
<name>A0A7J7N465_9MAGN</name>
<dbReference type="AlphaFoldDB" id="A0A7J7N465"/>
<feature type="domain" description="Cystatin" evidence="4">
    <location>
        <begin position="34"/>
        <end position="123"/>
    </location>
</feature>
<evidence type="ECO:0000256" key="3">
    <source>
        <dbReference type="SAM" id="SignalP"/>
    </source>
</evidence>
<dbReference type="Proteomes" id="UP000541444">
    <property type="component" value="Unassembled WGS sequence"/>
</dbReference>
<dbReference type="SMART" id="SM00043">
    <property type="entry name" value="CY"/>
    <property type="match status" value="1"/>
</dbReference>
<reference evidence="5 6" key="1">
    <citation type="journal article" date="2020" name="IScience">
        <title>Genome Sequencing of the Endangered Kingdonia uniflora (Circaeasteraceae, Ranunculales) Reveals Potential Mechanisms of Evolutionary Specialization.</title>
        <authorList>
            <person name="Sun Y."/>
            <person name="Deng T."/>
            <person name="Zhang A."/>
            <person name="Moore M.J."/>
            <person name="Landis J.B."/>
            <person name="Lin N."/>
            <person name="Zhang H."/>
            <person name="Zhang X."/>
            <person name="Huang J."/>
            <person name="Zhang X."/>
            <person name="Sun H."/>
            <person name="Wang H."/>
        </authorList>
    </citation>
    <scope>NUCLEOTIDE SEQUENCE [LARGE SCALE GENOMIC DNA]</scope>
    <source>
        <strain evidence="5">TB1705</strain>
        <tissue evidence="5">Leaf</tissue>
    </source>
</reference>
<dbReference type="OrthoDB" id="752087at2759"/>
<keyword evidence="6" id="KW-1185">Reference proteome</keyword>
<dbReference type="CDD" id="cd00042">
    <property type="entry name" value="CY"/>
    <property type="match status" value="1"/>
</dbReference>
<dbReference type="PANTHER" id="PTHR47364:SF2">
    <property type="entry name" value="CYSTEINE PROTEINASE INHIBITOR 5"/>
    <property type="match status" value="1"/>
</dbReference>
<keyword evidence="2" id="KW-0789">Thiol protease inhibitor</keyword>
<evidence type="ECO:0000259" key="4">
    <source>
        <dbReference type="SMART" id="SM00043"/>
    </source>
</evidence>
<gene>
    <name evidence="5" type="ORF">GIB67_014125</name>
</gene>
<dbReference type="GO" id="GO:0004869">
    <property type="term" value="F:cysteine-type endopeptidase inhibitor activity"/>
    <property type="evidence" value="ECO:0007669"/>
    <property type="project" value="UniProtKB-KW"/>
</dbReference>
<dbReference type="Gene3D" id="3.10.450.10">
    <property type="match status" value="1"/>
</dbReference>
<evidence type="ECO:0000313" key="6">
    <source>
        <dbReference type="Proteomes" id="UP000541444"/>
    </source>
</evidence>
<dbReference type="PANTHER" id="PTHR47364">
    <property type="entry name" value="CYSTEINE PROTEINASE INHIBITOR 5"/>
    <property type="match status" value="1"/>
</dbReference>
<dbReference type="InterPro" id="IPR000010">
    <property type="entry name" value="Cystatin_dom"/>
</dbReference>
<dbReference type="SUPFAM" id="SSF54403">
    <property type="entry name" value="Cystatin/monellin"/>
    <property type="match status" value="1"/>
</dbReference>
<evidence type="ECO:0000256" key="2">
    <source>
        <dbReference type="ARBA" id="ARBA00022704"/>
    </source>
</evidence>
<keyword evidence="3" id="KW-0732">Signal</keyword>
<sequence length="123" mass="13706">MMKTQSLLSSLLVSLFLLLVLPNTSDDSISQTKGILGGWKPIKDVNDPHIQEIAKFAITEHNSQAKSEFKFQSVIKGESQVVSGINYHLNISAKLTGVSSEYEVVVWEKNWAGIKKLTSFRKI</sequence>
<dbReference type="InterPro" id="IPR046350">
    <property type="entry name" value="Cystatin_sf"/>
</dbReference>
<keyword evidence="1" id="KW-0646">Protease inhibitor</keyword>
<feature type="chain" id="PRO_5029581487" description="Cystatin domain-containing protein" evidence="3">
    <location>
        <begin position="27"/>
        <end position="123"/>
    </location>
</feature>
<protein>
    <recommendedName>
        <fullName evidence="4">Cystatin domain-containing protein</fullName>
    </recommendedName>
</protein>
<organism evidence="5 6">
    <name type="scientific">Kingdonia uniflora</name>
    <dbReference type="NCBI Taxonomy" id="39325"/>
    <lineage>
        <taxon>Eukaryota</taxon>
        <taxon>Viridiplantae</taxon>
        <taxon>Streptophyta</taxon>
        <taxon>Embryophyta</taxon>
        <taxon>Tracheophyta</taxon>
        <taxon>Spermatophyta</taxon>
        <taxon>Magnoliopsida</taxon>
        <taxon>Ranunculales</taxon>
        <taxon>Circaeasteraceae</taxon>
        <taxon>Kingdonia</taxon>
    </lineage>
</organism>